<evidence type="ECO:0000256" key="9">
    <source>
        <dbReference type="RuleBase" id="RU003756"/>
    </source>
</evidence>
<keyword evidence="2 7" id="KW-0547">Nucleotide-binding</keyword>
<dbReference type="NCBIfam" id="TIGR01070">
    <property type="entry name" value="mutS1"/>
    <property type="match status" value="1"/>
</dbReference>
<evidence type="ECO:0000256" key="6">
    <source>
        <dbReference type="ARBA" id="ARBA00023204"/>
    </source>
</evidence>
<dbReference type="SMART" id="SM00534">
    <property type="entry name" value="MUTSac"/>
    <property type="match status" value="1"/>
</dbReference>
<dbReference type="Pfam" id="PF05192">
    <property type="entry name" value="MutS_III"/>
    <property type="match status" value="1"/>
</dbReference>
<evidence type="ECO:0000256" key="5">
    <source>
        <dbReference type="ARBA" id="ARBA00023125"/>
    </source>
</evidence>
<protein>
    <recommendedName>
        <fullName evidence="7 8">DNA mismatch repair protein MutS</fullName>
    </recommendedName>
</protein>
<dbReference type="AlphaFoldDB" id="A0A1H9Z6Z1"/>
<organism evidence="11 12">
    <name type="scientific">Anaerobranca gottschalkii DSM 13577</name>
    <dbReference type="NCBI Taxonomy" id="1120990"/>
    <lineage>
        <taxon>Bacteria</taxon>
        <taxon>Bacillati</taxon>
        <taxon>Bacillota</taxon>
        <taxon>Clostridia</taxon>
        <taxon>Eubacteriales</taxon>
        <taxon>Proteinivoracaceae</taxon>
        <taxon>Anaerobranca</taxon>
    </lineage>
</organism>
<dbReference type="Gene3D" id="3.30.420.110">
    <property type="entry name" value="MutS, connector domain"/>
    <property type="match status" value="1"/>
</dbReference>
<dbReference type="PIRSF" id="PIRSF037677">
    <property type="entry name" value="DNA_mis_repair_Msh6"/>
    <property type="match status" value="1"/>
</dbReference>
<dbReference type="HAMAP" id="MF_00096">
    <property type="entry name" value="MutS"/>
    <property type="match status" value="1"/>
</dbReference>
<dbReference type="SUPFAM" id="SSF52540">
    <property type="entry name" value="P-loop containing nucleoside triphosphate hydrolases"/>
    <property type="match status" value="1"/>
</dbReference>
<evidence type="ECO:0000256" key="7">
    <source>
        <dbReference type="HAMAP-Rule" id="MF_00096"/>
    </source>
</evidence>
<dbReference type="GO" id="GO:0030983">
    <property type="term" value="F:mismatched DNA binding"/>
    <property type="evidence" value="ECO:0007669"/>
    <property type="project" value="InterPro"/>
</dbReference>
<evidence type="ECO:0000256" key="8">
    <source>
        <dbReference type="NCBIfam" id="TIGR01070"/>
    </source>
</evidence>
<dbReference type="InterPro" id="IPR000432">
    <property type="entry name" value="DNA_mismatch_repair_MutS_C"/>
</dbReference>
<comment type="similarity">
    <text evidence="1 7 9">Belongs to the DNA mismatch repair MutS family.</text>
</comment>
<evidence type="ECO:0000256" key="1">
    <source>
        <dbReference type="ARBA" id="ARBA00006271"/>
    </source>
</evidence>
<dbReference type="InterPro" id="IPR016151">
    <property type="entry name" value="DNA_mismatch_repair_MutS_N"/>
</dbReference>
<dbReference type="InterPro" id="IPR017261">
    <property type="entry name" value="DNA_mismatch_repair_MutS/MSH"/>
</dbReference>
<dbReference type="Pfam" id="PF01624">
    <property type="entry name" value="MutS_I"/>
    <property type="match status" value="1"/>
</dbReference>
<dbReference type="FunFam" id="1.10.1420.10:FF:000007">
    <property type="entry name" value="DNA mismatch repair protein MutS"/>
    <property type="match status" value="1"/>
</dbReference>
<dbReference type="Pfam" id="PF05190">
    <property type="entry name" value="MutS_IV"/>
    <property type="match status" value="1"/>
</dbReference>
<dbReference type="InterPro" id="IPR036678">
    <property type="entry name" value="MutS_con_dom_sf"/>
</dbReference>
<dbReference type="Gene3D" id="1.10.1420.10">
    <property type="match status" value="2"/>
</dbReference>
<dbReference type="InterPro" id="IPR036187">
    <property type="entry name" value="DNA_mismatch_repair_MutS_sf"/>
</dbReference>
<dbReference type="SMART" id="SM00533">
    <property type="entry name" value="MUTSd"/>
    <property type="match status" value="1"/>
</dbReference>
<accession>A0A1H9Z6Z1</accession>
<feature type="domain" description="DNA mismatch repair proteins mutS family" evidence="10">
    <location>
        <begin position="677"/>
        <end position="693"/>
    </location>
</feature>
<dbReference type="OrthoDB" id="9802448at2"/>
<dbReference type="InterPro" id="IPR007696">
    <property type="entry name" value="DNA_mismatch_repair_MutS_core"/>
</dbReference>
<dbReference type="InterPro" id="IPR007860">
    <property type="entry name" value="DNA_mmatch_repair_MutS_con_dom"/>
</dbReference>
<evidence type="ECO:0000313" key="11">
    <source>
        <dbReference type="EMBL" id="SES77269.1"/>
    </source>
</evidence>
<evidence type="ECO:0000256" key="2">
    <source>
        <dbReference type="ARBA" id="ARBA00022741"/>
    </source>
</evidence>
<dbReference type="FunFam" id="3.40.1170.10:FF:000001">
    <property type="entry name" value="DNA mismatch repair protein MutS"/>
    <property type="match status" value="1"/>
</dbReference>
<dbReference type="GO" id="GO:0005524">
    <property type="term" value="F:ATP binding"/>
    <property type="evidence" value="ECO:0007669"/>
    <property type="project" value="UniProtKB-UniRule"/>
</dbReference>
<proteinExistence type="inferred from homology"/>
<dbReference type="EMBL" id="FOIF01000007">
    <property type="protein sequence ID" value="SES77269.1"/>
    <property type="molecule type" value="Genomic_DNA"/>
</dbReference>
<dbReference type="Gene3D" id="3.40.1170.10">
    <property type="entry name" value="DNA repair protein MutS, domain I"/>
    <property type="match status" value="1"/>
</dbReference>
<feature type="binding site" evidence="7">
    <location>
        <begin position="603"/>
        <end position="610"/>
    </location>
    <ligand>
        <name>ATP</name>
        <dbReference type="ChEBI" id="CHEBI:30616"/>
    </ligand>
</feature>
<dbReference type="RefSeq" id="WP_091349182.1">
    <property type="nucleotide sequence ID" value="NZ_FOIF01000007.1"/>
</dbReference>
<dbReference type="SUPFAM" id="SSF53150">
    <property type="entry name" value="DNA repair protein MutS, domain II"/>
    <property type="match status" value="1"/>
</dbReference>
<dbReference type="GO" id="GO:0140664">
    <property type="term" value="F:ATP-dependent DNA damage sensor activity"/>
    <property type="evidence" value="ECO:0007669"/>
    <property type="project" value="InterPro"/>
</dbReference>
<dbReference type="PANTHER" id="PTHR11361">
    <property type="entry name" value="DNA MISMATCH REPAIR PROTEIN MUTS FAMILY MEMBER"/>
    <property type="match status" value="1"/>
</dbReference>
<evidence type="ECO:0000313" key="12">
    <source>
        <dbReference type="Proteomes" id="UP000243819"/>
    </source>
</evidence>
<comment type="function">
    <text evidence="7">This protein is involved in the repair of mismatches in DNA. It is possible that it carries out the mismatch recognition step. This protein has a weak ATPase activity.</text>
</comment>
<dbReference type="Gene3D" id="3.40.50.300">
    <property type="entry name" value="P-loop containing nucleotide triphosphate hydrolases"/>
    <property type="match status" value="1"/>
</dbReference>
<dbReference type="Proteomes" id="UP000243819">
    <property type="component" value="Unassembled WGS sequence"/>
</dbReference>
<evidence type="ECO:0000256" key="3">
    <source>
        <dbReference type="ARBA" id="ARBA00022763"/>
    </source>
</evidence>
<dbReference type="SUPFAM" id="SSF48334">
    <property type="entry name" value="DNA repair protein MutS, domain III"/>
    <property type="match status" value="1"/>
</dbReference>
<dbReference type="InterPro" id="IPR005748">
    <property type="entry name" value="DNA_mismatch_repair_MutS"/>
</dbReference>
<dbReference type="SUPFAM" id="SSF55271">
    <property type="entry name" value="DNA repair protein MutS, domain I"/>
    <property type="match status" value="1"/>
</dbReference>
<dbReference type="PROSITE" id="PS00486">
    <property type="entry name" value="DNA_MISMATCH_REPAIR_2"/>
    <property type="match status" value="1"/>
</dbReference>
<dbReference type="InterPro" id="IPR045076">
    <property type="entry name" value="MutS"/>
</dbReference>
<dbReference type="GO" id="GO:0006298">
    <property type="term" value="P:mismatch repair"/>
    <property type="evidence" value="ECO:0007669"/>
    <property type="project" value="UniProtKB-UniRule"/>
</dbReference>
<gene>
    <name evidence="7" type="primary">mutS</name>
    <name evidence="11" type="ORF">SAMN03080614_100712</name>
</gene>
<dbReference type="PANTHER" id="PTHR11361:SF34">
    <property type="entry name" value="DNA MISMATCH REPAIR PROTEIN MSH1, MITOCHONDRIAL"/>
    <property type="match status" value="1"/>
</dbReference>
<keyword evidence="6 7" id="KW-0234">DNA repair</keyword>
<dbReference type="InterPro" id="IPR027417">
    <property type="entry name" value="P-loop_NTPase"/>
</dbReference>
<evidence type="ECO:0000256" key="4">
    <source>
        <dbReference type="ARBA" id="ARBA00022840"/>
    </source>
</evidence>
<reference evidence="12" key="1">
    <citation type="submission" date="2016-10" db="EMBL/GenBank/DDBJ databases">
        <authorList>
            <person name="Varghese N."/>
            <person name="Submissions S."/>
        </authorList>
    </citation>
    <scope>NUCLEOTIDE SEQUENCE [LARGE SCALE GENOMIC DNA]</scope>
    <source>
        <strain evidence="12">DSM 13577</strain>
    </source>
</reference>
<dbReference type="Pfam" id="PF05188">
    <property type="entry name" value="MutS_II"/>
    <property type="match status" value="1"/>
</dbReference>
<dbReference type="InterPro" id="IPR007695">
    <property type="entry name" value="DNA_mismatch_repair_MutS-lik_N"/>
</dbReference>
<evidence type="ECO:0000259" key="10">
    <source>
        <dbReference type="PROSITE" id="PS00486"/>
    </source>
</evidence>
<keyword evidence="4 7" id="KW-0067">ATP-binding</keyword>
<dbReference type="CDD" id="cd03284">
    <property type="entry name" value="ABC_MutS1"/>
    <property type="match status" value="1"/>
</dbReference>
<dbReference type="GO" id="GO:0005829">
    <property type="term" value="C:cytosol"/>
    <property type="evidence" value="ECO:0007669"/>
    <property type="project" value="TreeGrafter"/>
</dbReference>
<dbReference type="GO" id="GO:0003684">
    <property type="term" value="F:damaged DNA binding"/>
    <property type="evidence" value="ECO:0007669"/>
    <property type="project" value="UniProtKB-UniRule"/>
</dbReference>
<sequence>MAKLTPMIQQYIDIKEQYKDCLLLFRVGDFYEMFFEDAVIGAKALEIALTARDGDKNIPLAGVPYHSLDSYLGKLIKKGFKVAICEQVEDPKECKGIVKREVVRVITPGTVTDENLLESKDNNFICSISTYSNKYGLSLLDNSTGEFFFTEGKIDLNGIFSLLVKYNPAEIIVFDDNPFLEKLNLLNANISIYEIKKENLTQFNQLLSNVNNYPIALKAVELLLSYIMDTQKSQLKHINHIYFINSQEYMALDYSTIRNLEITTTIKDNKKEGSLLWVLDKTKSPMGGRKLKQWILNPLLQQDKINYRLDIVEKLYNNLYTTEKLSKLIDSIYDLERIGTKIVYNTVNPKDLVALKTSLSKLPLIKDSLLQLDHPSLNDLANKIVLLDDLVDIIDKGIVDNPPTHVKEGGIIKKGFNEELDKLKYTAENGRKWLGEYEHKLKSETGIKTLKIGYNKVFGYYIEVTRTNTHLVPESFQRKQTLANAERYFTAELKEYEELILGAADKIIQLEYNLFCDIRQAALDKINEIQKNSEIIAELDCYCTFAIIASENNYTKPIVDTSDEIIIKAGRHPVIEQMIAKENFISNDTLMDCRENRMLIITGPNMAGKSTYMRQVALITLMAQIGSFVPAKSAKIGIVDRIFTRVGASDDLSSGQSTFMVEMNELANILKNATKKSLIILDEVGRGTSTFDGMSIAQGAVEYILNPDILGAKTLFATHYHQLTSLEEKYSGIKNYSIAVKEENDQITFLHSIIPGGSDKSYGIQVAKLAGVPSQVIRRAKEILHQLENGYDSNNQVATTKDEDLFSHAFEDYLVIIEELKDLDLNNITPIEAMMFLSSIKKKLERR</sequence>
<keyword evidence="12" id="KW-1185">Reference proteome</keyword>
<dbReference type="STRING" id="1120990.SAMN03080614_100712"/>
<dbReference type="NCBIfam" id="NF003810">
    <property type="entry name" value="PRK05399.1"/>
    <property type="match status" value="1"/>
</dbReference>
<dbReference type="Pfam" id="PF00488">
    <property type="entry name" value="MutS_V"/>
    <property type="match status" value="1"/>
</dbReference>
<dbReference type="InterPro" id="IPR007861">
    <property type="entry name" value="DNA_mismatch_repair_MutS_clamp"/>
</dbReference>
<keyword evidence="5 7" id="KW-0238">DNA-binding</keyword>
<name>A0A1H9Z6Z1_9FIRM</name>
<keyword evidence="3 7" id="KW-0227">DNA damage</keyword>
<dbReference type="FunFam" id="3.40.50.300:FF:001579">
    <property type="entry name" value="DNA mismatch repair protein MutS"/>
    <property type="match status" value="1"/>
</dbReference>